<dbReference type="AlphaFoldDB" id="A0A9J7AX02"/>
<organism evidence="1 2">
    <name type="scientific">Nisaea acidiphila</name>
    <dbReference type="NCBI Taxonomy" id="1862145"/>
    <lineage>
        <taxon>Bacteria</taxon>
        <taxon>Pseudomonadati</taxon>
        <taxon>Pseudomonadota</taxon>
        <taxon>Alphaproteobacteria</taxon>
        <taxon>Rhodospirillales</taxon>
        <taxon>Thalassobaculaceae</taxon>
        <taxon>Nisaea</taxon>
    </lineage>
</organism>
<name>A0A9J7AX02_9PROT</name>
<dbReference type="KEGG" id="naci:NUH88_08915"/>
<sequence>MSEKTITRTIKRYGNGAMVPIHRADLEELDAAVGSTVQITLRKVDDSYEATRKSAKRMRQRFSRTLELLGR</sequence>
<protein>
    <submittedName>
        <fullName evidence="1">Uncharacterized protein</fullName>
    </submittedName>
</protein>
<accession>A0A9J7AX02</accession>
<gene>
    <name evidence="1" type="ORF">NUH88_08915</name>
</gene>
<evidence type="ECO:0000313" key="2">
    <source>
        <dbReference type="Proteomes" id="UP001060336"/>
    </source>
</evidence>
<reference evidence="1" key="1">
    <citation type="submission" date="2022-08" db="EMBL/GenBank/DDBJ databases">
        <title>Nisaea acidiphila sp. nov., isolated from a marine algal debris and emended description of the genus Nisaea Urios et al. 2008.</title>
        <authorList>
            <person name="Kwon K."/>
        </authorList>
    </citation>
    <scope>NUCLEOTIDE SEQUENCE</scope>
    <source>
        <strain evidence="1">MEBiC11861</strain>
    </source>
</reference>
<evidence type="ECO:0000313" key="1">
    <source>
        <dbReference type="EMBL" id="UUX51808.1"/>
    </source>
</evidence>
<proteinExistence type="predicted"/>
<dbReference type="Proteomes" id="UP001060336">
    <property type="component" value="Chromosome"/>
</dbReference>
<dbReference type="RefSeq" id="WP_257771510.1">
    <property type="nucleotide sequence ID" value="NZ_CP102480.1"/>
</dbReference>
<dbReference type="EMBL" id="CP102480">
    <property type="protein sequence ID" value="UUX51808.1"/>
    <property type="molecule type" value="Genomic_DNA"/>
</dbReference>
<keyword evidence="2" id="KW-1185">Reference proteome</keyword>